<keyword evidence="1" id="KW-0812">Transmembrane</keyword>
<accession>A0A7W9SHK9</accession>
<organism evidence="2 3">
    <name type="scientific">Oribacterium sinus</name>
    <dbReference type="NCBI Taxonomy" id="237576"/>
    <lineage>
        <taxon>Bacteria</taxon>
        <taxon>Bacillati</taxon>
        <taxon>Bacillota</taxon>
        <taxon>Clostridia</taxon>
        <taxon>Lachnospirales</taxon>
        <taxon>Lachnospiraceae</taxon>
        <taxon>Oribacterium</taxon>
    </lineage>
</organism>
<reference evidence="2 3" key="1">
    <citation type="submission" date="2020-08" db="EMBL/GenBank/DDBJ databases">
        <title>Genomic Encyclopedia of Type Strains, Phase IV (KMG-IV): sequencing the most valuable type-strain genomes for metagenomic binning, comparative biology and taxonomic classification.</title>
        <authorList>
            <person name="Goeker M."/>
        </authorList>
    </citation>
    <scope>NUCLEOTIDE SEQUENCE [LARGE SCALE GENOMIC DNA]</scope>
    <source>
        <strain evidence="2 3">DSM 17245</strain>
    </source>
</reference>
<gene>
    <name evidence="2" type="ORF">HNQ46_002113</name>
</gene>
<keyword evidence="1" id="KW-0472">Membrane</keyword>
<feature type="transmembrane region" description="Helical" evidence="1">
    <location>
        <begin position="83"/>
        <end position="103"/>
    </location>
</feature>
<proteinExistence type="predicted"/>
<dbReference type="AlphaFoldDB" id="A0A7W9SHK9"/>
<dbReference type="EMBL" id="JACHHH010000012">
    <property type="protein sequence ID" value="MBB6042117.1"/>
    <property type="molecule type" value="Genomic_DNA"/>
</dbReference>
<name>A0A7W9SHK9_9FIRM</name>
<sequence length="237" mass="27477">MKLLKECMMSGRKKSVINKENLRTRKYMRDKYSKSNINNVSGNVFNGPTNIVAGNNYSKKDEEDKVARYTPEPIWRSPITMAILSWMGLILSLIGLFPLYKIFEPIINLTANKRIKAELNNNIYVVIFAVIFIFFVLIMSLRSITKKETRHPLFFNYAISGLGRRITIEKIHIDKCPICGGTMKYFNKAVEWKDIKYSDGRTKREVIKKVPALQCMRNSEHWFKVDPASDRVNKIGD</sequence>
<evidence type="ECO:0000256" key="1">
    <source>
        <dbReference type="SAM" id="Phobius"/>
    </source>
</evidence>
<keyword evidence="1" id="KW-1133">Transmembrane helix</keyword>
<comment type="caution">
    <text evidence="2">The sequence shown here is derived from an EMBL/GenBank/DDBJ whole genome shotgun (WGS) entry which is preliminary data.</text>
</comment>
<feature type="transmembrane region" description="Helical" evidence="1">
    <location>
        <begin position="123"/>
        <end position="141"/>
    </location>
</feature>
<dbReference type="Proteomes" id="UP000522163">
    <property type="component" value="Unassembled WGS sequence"/>
</dbReference>
<dbReference type="GeneID" id="85015631"/>
<evidence type="ECO:0000313" key="3">
    <source>
        <dbReference type="Proteomes" id="UP000522163"/>
    </source>
</evidence>
<protein>
    <submittedName>
        <fullName evidence="2">Uncharacterized protein</fullName>
    </submittedName>
</protein>
<evidence type="ECO:0000313" key="2">
    <source>
        <dbReference type="EMBL" id="MBB6042117.1"/>
    </source>
</evidence>
<dbReference type="RefSeq" id="WP_207720032.1">
    <property type="nucleotide sequence ID" value="NZ_JACHHH010000012.1"/>
</dbReference>